<evidence type="ECO:0000259" key="5">
    <source>
        <dbReference type="PROSITE" id="PS50943"/>
    </source>
</evidence>
<evidence type="ECO:0000313" key="6">
    <source>
        <dbReference type="EMBL" id="OPH60301.1"/>
    </source>
</evidence>
<name>A0A1V4HQD2_9BACL</name>
<evidence type="ECO:0000313" key="7">
    <source>
        <dbReference type="Proteomes" id="UP000190626"/>
    </source>
</evidence>
<keyword evidence="7" id="KW-1185">Reference proteome</keyword>
<dbReference type="Proteomes" id="UP000190626">
    <property type="component" value="Unassembled WGS sequence"/>
</dbReference>
<dbReference type="Gene3D" id="1.10.260.40">
    <property type="entry name" value="lambda repressor-like DNA-binding domains"/>
    <property type="match status" value="1"/>
</dbReference>
<reference evidence="7" key="1">
    <citation type="submission" date="2016-07" db="EMBL/GenBank/DDBJ databases">
        <authorList>
            <person name="Florea S."/>
            <person name="Webb J.S."/>
            <person name="Jaromczyk J."/>
            <person name="Schardl C.L."/>
        </authorList>
    </citation>
    <scope>NUCLEOTIDE SEQUENCE [LARGE SCALE GENOMIC DNA]</scope>
    <source>
        <strain evidence="7">CY1</strain>
    </source>
</reference>
<dbReference type="SUPFAM" id="SSF47413">
    <property type="entry name" value="lambda repressor-like DNA-binding domains"/>
    <property type="match status" value="1"/>
</dbReference>
<feature type="region of interest" description="Disordered" evidence="4">
    <location>
        <begin position="103"/>
        <end position="128"/>
    </location>
</feature>
<dbReference type="PANTHER" id="PTHR46797">
    <property type="entry name" value="HTH-TYPE TRANSCRIPTIONAL REGULATOR"/>
    <property type="match status" value="1"/>
</dbReference>
<accession>A0A1V4HQD2</accession>
<dbReference type="Pfam" id="PF01381">
    <property type="entry name" value="HTH_3"/>
    <property type="match status" value="1"/>
</dbReference>
<evidence type="ECO:0000256" key="2">
    <source>
        <dbReference type="ARBA" id="ARBA00023125"/>
    </source>
</evidence>
<keyword evidence="1" id="KW-0805">Transcription regulation</keyword>
<feature type="compositionally biased region" description="Polar residues" evidence="4">
    <location>
        <begin position="103"/>
        <end position="114"/>
    </location>
</feature>
<dbReference type="RefSeq" id="WP_079409761.1">
    <property type="nucleotide sequence ID" value="NZ_MBTG01000004.1"/>
</dbReference>
<dbReference type="InterPro" id="IPR010982">
    <property type="entry name" value="Lambda_DNA-bd_dom_sf"/>
</dbReference>
<dbReference type="PROSITE" id="PS50943">
    <property type="entry name" value="HTH_CROC1"/>
    <property type="match status" value="1"/>
</dbReference>
<gene>
    <name evidence="6" type="ORF">BC351_17540</name>
</gene>
<dbReference type="CDD" id="cd00093">
    <property type="entry name" value="HTH_XRE"/>
    <property type="match status" value="1"/>
</dbReference>
<dbReference type="PANTHER" id="PTHR46797:SF23">
    <property type="entry name" value="HTH-TYPE TRANSCRIPTIONAL REGULATOR SUTR"/>
    <property type="match status" value="1"/>
</dbReference>
<dbReference type="AlphaFoldDB" id="A0A1V4HQD2"/>
<dbReference type="EMBL" id="MBTG01000004">
    <property type="protein sequence ID" value="OPH60301.1"/>
    <property type="molecule type" value="Genomic_DNA"/>
</dbReference>
<keyword evidence="2" id="KW-0238">DNA-binding</keyword>
<dbReference type="OrthoDB" id="9814553at2"/>
<protein>
    <recommendedName>
        <fullName evidence="5">HTH cro/C1-type domain-containing protein</fullName>
    </recommendedName>
</protein>
<dbReference type="GO" id="GO:0003700">
    <property type="term" value="F:DNA-binding transcription factor activity"/>
    <property type="evidence" value="ECO:0007669"/>
    <property type="project" value="TreeGrafter"/>
</dbReference>
<dbReference type="GO" id="GO:0003677">
    <property type="term" value="F:DNA binding"/>
    <property type="evidence" value="ECO:0007669"/>
    <property type="project" value="UniProtKB-KW"/>
</dbReference>
<comment type="caution">
    <text evidence="6">The sequence shown here is derived from an EMBL/GenBank/DDBJ whole genome shotgun (WGS) entry which is preliminary data.</text>
</comment>
<feature type="domain" description="HTH cro/C1-type" evidence="5">
    <location>
        <begin position="11"/>
        <end position="65"/>
    </location>
</feature>
<organism evidence="6 7">
    <name type="scientific">Paenibacillus ferrarius</name>
    <dbReference type="NCBI Taxonomy" id="1469647"/>
    <lineage>
        <taxon>Bacteria</taxon>
        <taxon>Bacillati</taxon>
        <taxon>Bacillota</taxon>
        <taxon>Bacilli</taxon>
        <taxon>Bacillales</taxon>
        <taxon>Paenibacillaceae</taxon>
        <taxon>Paenibacillus</taxon>
    </lineage>
</organism>
<dbReference type="STRING" id="1469647.BC351_17540"/>
<evidence type="ECO:0000256" key="4">
    <source>
        <dbReference type="SAM" id="MobiDB-lite"/>
    </source>
</evidence>
<dbReference type="InterPro" id="IPR050807">
    <property type="entry name" value="TransReg_Diox_bact_type"/>
</dbReference>
<evidence type="ECO:0000256" key="1">
    <source>
        <dbReference type="ARBA" id="ARBA00023015"/>
    </source>
</evidence>
<sequence length="128" mass="14254">MNTVQIIGEKIRLLRLKNGLSQEQLALQSGVNTSYLGQVERGENNPTVQTLEKIANGLNVPIGSLMINNELEESSEKDKKTVLTVFSPDDLKQLIIDTIKSSTENLHPNSSQCKSTKRKRNSQQYGVE</sequence>
<proteinExistence type="predicted"/>
<dbReference type="SMART" id="SM00530">
    <property type="entry name" value="HTH_XRE"/>
    <property type="match status" value="1"/>
</dbReference>
<keyword evidence="3" id="KW-0804">Transcription</keyword>
<dbReference type="GO" id="GO:0005829">
    <property type="term" value="C:cytosol"/>
    <property type="evidence" value="ECO:0007669"/>
    <property type="project" value="TreeGrafter"/>
</dbReference>
<dbReference type="InterPro" id="IPR001387">
    <property type="entry name" value="Cro/C1-type_HTH"/>
</dbReference>
<evidence type="ECO:0000256" key="3">
    <source>
        <dbReference type="ARBA" id="ARBA00023163"/>
    </source>
</evidence>